<gene>
    <name evidence="6" type="primary">ispH</name>
    <name evidence="6" type="ORF">FJZ00_09420</name>
</gene>
<dbReference type="Gene3D" id="3.40.1010.20">
    <property type="entry name" value="4-hydroxy-3-methylbut-2-enyl diphosphate reductase, catalytic domain"/>
    <property type="match status" value="2"/>
</dbReference>
<keyword evidence="2" id="KW-0004">4Fe-4S</keyword>
<dbReference type="GO" id="GO:0046872">
    <property type="term" value="F:metal ion binding"/>
    <property type="evidence" value="ECO:0007669"/>
    <property type="project" value="UniProtKB-KW"/>
</dbReference>
<reference evidence="6 7" key="1">
    <citation type="submission" date="2019-03" db="EMBL/GenBank/DDBJ databases">
        <title>Lake Tanganyika Metagenome-Assembled Genomes (MAGs).</title>
        <authorList>
            <person name="Tran P."/>
        </authorList>
    </citation>
    <scope>NUCLEOTIDE SEQUENCE [LARGE SCALE GENOMIC DNA]</scope>
    <source>
        <strain evidence="6">K_DeepCast_65m_m2_236</strain>
    </source>
</reference>
<evidence type="ECO:0000256" key="1">
    <source>
        <dbReference type="ARBA" id="ARBA00001966"/>
    </source>
</evidence>
<dbReference type="CDD" id="cd13944">
    <property type="entry name" value="lytB_ispH"/>
    <property type="match status" value="1"/>
</dbReference>
<dbReference type="Gene3D" id="3.40.50.11270">
    <property type="match status" value="1"/>
</dbReference>
<dbReference type="InterPro" id="IPR003451">
    <property type="entry name" value="LytB/IspH"/>
</dbReference>
<evidence type="ECO:0000256" key="5">
    <source>
        <dbReference type="ARBA" id="ARBA00023014"/>
    </source>
</evidence>
<comment type="caution">
    <text evidence="6">The sequence shown here is derived from an EMBL/GenBank/DDBJ whole genome shotgun (WGS) entry which is preliminary data.</text>
</comment>
<dbReference type="Proteomes" id="UP000703893">
    <property type="component" value="Unassembled WGS sequence"/>
</dbReference>
<protein>
    <submittedName>
        <fullName evidence="6">4-hydroxy-3-methylbut-2-enyl diphosphate reductase</fullName>
        <ecNumber evidence="6">1.17.7.4</ecNumber>
    </submittedName>
</protein>
<dbReference type="AlphaFoldDB" id="A0A938BLJ4"/>
<organism evidence="6 7">
    <name type="scientific">Candidatus Tanganyikabacteria bacterium</name>
    <dbReference type="NCBI Taxonomy" id="2961651"/>
    <lineage>
        <taxon>Bacteria</taxon>
        <taxon>Bacillati</taxon>
        <taxon>Candidatus Sericytochromatia</taxon>
        <taxon>Candidatus Tanganyikabacteria</taxon>
    </lineage>
</organism>
<evidence type="ECO:0000256" key="2">
    <source>
        <dbReference type="ARBA" id="ARBA00022485"/>
    </source>
</evidence>
<sequence length="285" mass="30670">MPIWDANATGFCHGVARAVRRADAAAESAARKGQSAVIYGHLVHNQQQVAALEAKGIRHVADWRQEVPGTLVVRTHGIAPGELAEIEATGWDVVDATCPLVTRTHNRAESLREAGYQLIGVVGKADHPEVKALTSGDYGRTLVFQTVEDVERLLPDRWVSRLGVVIQSTFPPEPARAIIGELSLKAVDLRVFNTICDVTQSRLEAAAGIARQVQAMVVVGGYHSANTRQIADACRAIVTTYHVETAQELDPEWFAGLTDVGLASGLSTPGFEIDRVRTALIALVS</sequence>
<dbReference type="PANTHER" id="PTHR30426">
    <property type="entry name" value="4-HYDROXY-3-METHYLBUT-2-ENYL DIPHOSPHATE REDUCTASE"/>
    <property type="match status" value="1"/>
</dbReference>
<dbReference type="GO" id="GO:0019288">
    <property type="term" value="P:isopentenyl diphosphate biosynthetic process, methylerythritol 4-phosphate pathway"/>
    <property type="evidence" value="ECO:0007669"/>
    <property type="project" value="InterPro"/>
</dbReference>
<dbReference type="Pfam" id="PF02401">
    <property type="entry name" value="LYTB"/>
    <property type="match status" value="1"/>
</dbReference>
<name>A0A938BLJ4_9BACT</name>
<dbReference type="PANTHER" id="PTHR30426:SF0">
    <property type="entry name" value="4-HYDROXY-3-METHYLBUT-2-ENYL DIPHOSPHATE REDUCTASE"/>
    <property type="match status" value="1"/>
</dbReference>
<dbReference type="GO" id="GO:0051745">
    <property type="term" value="F:4-hydroxy-3-methylbut-2-enyl diphosphate reductase activity"/>
    <property type="evidence" value="ECO:0007669"/>
    <property type="project" value="UniProtKB-EC"/>
</dbReference>
<dbReference type="EC" id="1.17.7.4" evidence="6"/>
<comment type="cofactor">
    <cofactor evidence="1">
        <name>[4Fe-4S] cluster</name>
        <dbReference type="ChEBI" id="CHEBI:49883"/>
    </cofactor>
</comment>
<evidence type="ECO:0000256" key="4">
    <source>
        <dbReference type="ARBA" id="ARBA00023004"/>
    </source>
</evidence>
<proteinExistence type="predicted"/>
<keyword evidence="3" id="KW-0479">Metal-binding</keyword>
<dbReference type="GO" id="GO:0051539">
    <property type="term" value="F:4 iron, 4 sulfur cluster binding"/>
    <property type="evidence" value="ECO:0007669"/>
    <property type="project" value="UniProtKB-KW"/>
</dbReference>
<dbReference type="GO" id="GO:0050992">
    <property type="term" value="P:dimethylallyl diphosphate biosynthetic process"/>
    <property type="evidence" value="ECO:0007669"/>
    <property type="project" value="InterPro"/>
</dbReference>
<accession>A0A938BLJ4</accession>
<evidence type="ECO:0000313" key="6">
    <source>
        <dbReference type="EMBL" id="MBM3275361.1"/>
    </source>
</evidence>
<keyword evidence="6" id="KW-0560">Oxidoreductase</keyword>
<dbReference type="NCBIfam" id="TIGR00216">
    <property type="entry name" value="ispH_lytB"/>
    <property type="match status" value="1"/>
</dbReference>
<dbReference type="EMBL" id="VGJX01000545">
    <property type="protein sequence ID" value="MBM3275361.1"/>
    <property type="molecule type" value="Genomic_DNA"/>
</dbReference>
<keyword evidence="5" id="KW-0411">Iron-sulfur</keyword>
<evidence type="ECO:0000313" key="7">
    <source>
        <dbReference type="Proteomes" id="UP000703893"/>
    </source>
</evidence>
<keyword evidence="4" id="KW-0408">Iron</keyword>
<evidence type="ECO:0000256" key="3">
    <source>
        <dbReference type="ARBA" id="ARBA00022723"/>
    </source>
</evidence>